<keyword evidence="2" id="KW-1185">Reference proteome</keyword>
<dbReference type="AlphaFoldDB" id="A0A371EEQ5"/>
<sequence>MFRKVEINIPLLDAIKQIPKYAKFLKELESAFHDHRQWKNSSDAPMVANRIGVFLDLSKSYLHLNKPYLHLAGVILGKIFVTDVDLIRSAGLARMFLAWAEMTWAEMT</sequence>
<name>A0A371EEQ5_MUCPR</name>
<reference evidence="1" key="1">
    <citation type="submission" date="2018-05" db="EMBL/GenBank/DDBJ databases">
        <title>Draft genome of Mucuna pruriens seed.</title>
        <authorList>
            <person name="Nnadi N.E."/>
            <person name="Vos R."/>
            <person name="Hasami M.H."/>
            <person name="Devisetty U.K."/>
            <person name="Aguiy J.C."/>
        </authorList>
    </citation>
    <scope>NUCLEOTIDE SEQUENCE [LARGE SCALE GENOMIC DNA]</scope>
    <source>
        <strain evidence="1">JCA_2017</strain>
    </source>
</reference>
<accession>A0A371EEQ5</accession>
<dbReference type="Proteomes" id="UP000257109">
    <property type="component" value="Unassembled WGS sequence"/>
</dbReference>
<proteinExistence type="predicted"/>
<evidence type="ECO:0000313" key="1">
    <source>
        <dbReference type="EMBL" id="RDX64507.1"/>
    </source>
</evidence>
<dbReference type="OrthoDB" id="778454at2759"/>
<dbReference type="EMBL" id="QJKJ01014352">
    <property type="protein sequence ID" value="RDX64507.1"/>
    <property type="molecule type" value="Genomic_DNA"/>
</dbReference>
<protein>
    <submittedName>
        <fullName evidence="1">Uncharacterized protein</fullName>
    </submittedName>
</protein>
<comment type="caution">
    <text evidence="1">The sequence shown here is derived from an EMBL/GenBank/DDBJ whole genome shotgun (WGS) entry which is preliminary data.</text>
</comment>
<evidence type="ECO:0000313" key="2">
    <source>
        <dbReference type="Proteomes" id="UP000257109"/>
    </source>
</evidence>
<organism evidence="1 2">
    <name type="scientific">Mucuna pruriens</name>
    <name type="common">Velvet bean</name>
    <name type="synonym">Dolichos pruriens</name>
    <dbReference type="NCBI Taxonomy" id="157652"/>
    <lineage>
        <taxon>Eukaryota</taxon>
        <taxon>Viridiplantae</taxon>
        <taxon>Streptophyta</taxon>
        <taxon>Embryophyta</taxon>
        <taxon>Tracheophyta</taxon>
        <taxon>Spermatophyta</taxon>
        <taxon>Magnoliopsida</taxon>
        <taxon>eudicotyledons</taxon>
        <taxon>Gunneridae</taxon>
        <taxon>Pentapetalae</taxon>
        <taxon>rosids</taxon>
        <taxon>fabids</taxon>
        <taxon>Fabales</taxon>
        <taxon>Fabaceae</taxon>
        <taxon>Papilionoideae</taxon>
        <taxon>50 kb inversion clade</taxon>
        <taxon>NPAAA clade</taxon>
        <taxon>indigoferoid/millettioid clade</taxon>
        <taxon>Phaseoleae</taxon>
        <taxon>Mucuna</taxon>
    </lineage>
</organism>
<gene>
    <name evidence="1" type="ORF">CR513_56935</name>
</gene>
<feature type="non-terminal residue" evidence="1">
    <location>
        <position position="1"/>
    </location>
</feature>